<protein>
    <submittedName>
        <fullName evidence="1">Uncharacterized protein</fullName>
    </submittedName>
</protein>
<dbReference type="EnsemblPlants" id="OB08G14100.1">
    <property type="protein sequence ID" value="OB08G14100.1"/>
    <property type="gene ID" value="OB08G14100"/>
</dbReference>
<keyword evidence="2" id="KW-1185">Reference proteome</keyword>
<reference evidence="1" key="1">
    <citation type="journal article" date="2013" name="Nat. Commun.">
        <title>Whole-genome sequencing of Oryza brachyantha reveals mechanisms underlying Oryza genome evolution.</title>
        <authorList>
            <person name="Chen J."/>
            <person name="Huang Q."/>
            <person name="Gao D."/>
            <person name="Wang J."/>
            <person name="Lang Y."/>
            <person name="Liu T."/>
            <person name="Li B."/>
            <person name="Bai Z."/>
            <person name="Luis Goicoechea J."/>
            <person name="Liang C."/>
            <person name="Chen C."/>
            <person name="Zhang W."/>
            <person name="Sun S."/>
            <person name="Liao Y."/>
            <person name="Zhang X."/>
            <person name="Yang L."/>
            <person name="Song C."/>
            <person name="Wang M."/>
            <person name="Shi J."/>
            <person name="Liu G."/>
            <person name="Liu J."/>
            <person name="Zhou H."/>
            <person name="Zhou W."/>
            <person name="Yu Q."/>
            <person name="An N."/>
            <person name="Chen Y."/>
            <person name="Cai Q."/>
            <person name="Wang B."/>
            <person name="Liu B."/>
            <person name="Min J."/>
            <person name="Huang Y."/>
            <person name="Wu H."/>
            <person name="Li Z."/>
            <person name="Zhang Y."/>
            <person name="Yin Y."/>
            <person name="Song W."/>
            <person name="Jiang J."/>
            <person name="Jackson S.A."/>
            <person name="Wing R.A."/>
            <person name="Wang J."/>
            <person name="Chen M."/>
        </authorList>
    </citation>
    <scope>NUCLEOTIDE SEQUENCE [LARGE SCALE GENOMIC DNA]</scope>
    <source>
        <strain evidence="1">cv. IRGC 101232</strain>
    </source>
</reference>
<dbReference type="HOGENOM" id="CLU_2403189_0_0_1"/>
<name>J3MQN1_ORYBR</name>
<organism evidence="1">
    <name type="scientific">Oryza brachyantha</name>
    <name type="common">malo sina</name>
    <dbReference type="NCBI Taxonomy" id="4533"/>
    <lineage>
        <taxon>Eukaryota</taxon>
        <taxon>Viridiplantae</taxon>
        <taxon>Streptophyta</taxon>
        <taxon>Embryophyta</taxon>
        <taxon>Tracheophyta</taxon>
        <taxon>Spermatophyta</taxon>
        <taxon>Magnoliopsida</taxon>
        <taxon>Liliopsida</taxon>
        <taxon>Poales</taxon>
        <taxon>Poaceae</taxon>
        <taxon>BOP clade</taxon>
        <taxon>Oryzoideae</taxon>
        <taxon>Oryzeae</taxon>
        <taxon>Oryzinae</taxon>
        <taxon>Oryza</taxon>
    </lineage>
</organism>
<accession>J3MQN1</accession>
<evidence type="ECO:0000313" key="1">
    <source>
        <dbReference type="EnsemblPlants" id="OB08G14100.1"/>
    </source>
</evidence>
<dbReference type="AlphaFoldDB" id="J3MQN1"/>
<evidence type="ECO:0000313" key="2">
    <source>
        <dbReference type="Proteomes" id="UP000006038"/>
    </source>
</evidence>
<sequence length="93" mass="10707">MSLITSTPMCHPMFRSKETNKSSPSRCVLMLSSRKKGCFRLPRWKFLLASCGRCCFVHFSIGNRFSLGLVEMLHVIALLQNDSLSLFNYLRIF</sequence>
<reference evidence="1" key="2">
    <citation type="submission" date="2013-04" db="UniProtKB">
        <authorList>
            <consortium name="EnsemblPlants"/>
        </authorList>
    </citation>
    <scope>IDENTIFICATION</scope>
</reference>
<dbReference type="Gramene" id="OB08G14100.1">
    <property type="protein sequence ID" value="OB08G14100.1"/>
    <property type="gene ID" value="OB08G14100"/>
</dbReference>
<dbReference type="Proteomes" id="UP000006038">
    <property type="component" value="Chromosome 8"/>
</dbReference>
<proteinExistence type="predicted"/>